<evidence type="ECO:0000313" key="1">
    <source>
        <dbReference type="EMBL" id="GBP26139.1"/>
    </source>
</evidence>
<accession>A0A4C1UII2</accession>
<organism evidence="1 2">
    <name type="scientific">Eumeta variegata</name>
    <name type="common">Bagworm moth</name>
    <name type="synonym">Eumeta japonica</name>
    <dbReference type="NCBI Taxonomy" id="151549"/>
    <lineage>
        <taxon>Eukaryota</taxon>
        <taxon>Metazoa</taxon>
        <taxon>Ecdysozoa</taxon>
        <taxon>Arthropoda</taxon>
        <taxon>Hexapoda</taxon>
        <taxon>Insecta</taxon>
        <taxon>Pterygota</taxon>
        <taxon>Neoptera</taxon>
        <taxon>Endopterygota</taxon>
        <taxon>Lepidoptera</taxon>
        <taxon>Glossata</taxon>
        <taxon>Ditrysia</taxon>
        <taxon>Tineoidea</taxon>
        <taxon>Psychidae</taxon>
        <taxon>Oiketicinae</taxon>
        <taxon>Eumeta</taxon>
    </lineage>
</organism>
<gene>
    <name evidence="1" type="ORF">EVAR_74901_1</name>
</gene>
<comment type="caution">
    <text evidence="1">The sequence shown here is derived from an EMBL/GenBank/DDBJ whole genome shotgun (WGS) entry which is preliminary data.</text>
</comment>
<dbReference type="Proteomes" id="UP000299102">
    <property type="component" value="Unassembled WGS sequence"/>
</dbReference>
<dbReference type="AlphaFoldDB" id="A0A4C1UII2"/>
<protein>
    <submittedName>
        <fullName evidence="1">Uncharacterized protein</fullName>
    </submittedName>
</protein>
<proteinExistence type="predicted"/>
<keyword evidence="2" id="KW-1185">Reference proteome</keyword>
<evidence type="ECO:0000313" key="2">
    <source>
        <dbReference type="Proteomes" id="UP000299102"/>
    </source>
</evidence>
<dbReference type="EMBL" id="BGZK01000177">
    <property type="protein sequence ID" value="GBP26139.1"/>
    <property type="molecule type" value="Genomic_DNA"/>
</dbReference>
<name>A0A4C1UII2_EUMVA</name>
<reference evidence="1 2" key="1">
    <citation type="journal article" date="2019" name="Commun. Biol.">
        <title>The bagworm genome reveals a unique fibroin gene that provides high tensile strength.</title>
        <authorList>
            <person name="Kono N."/>
            <person name="Nakamura H."/>
            <person name="Ohtoshi R."/>
            <person name="Tomita M."/>
            <person name="Numata K."/>
            <person name="Arakawa K."/>
        </authorList>
    </citation>
    <scope>NUCLEOTIDE SEQUENCE [LARGE SCALE GENOMIC DNA]</scope>
</reference>
<sequence length="123" mass="13521">MWSGDNGHSSLSKDDNCQSLSYLMARRIHSIPLTHFCRGRVGTGGNHKCRTYALFDKTCHRRALHSASGSDTTNMADEFELRLRHWTEQAGCGPRVGGCLHMPYSFATSVCPSVCLSVCLSAV</sequence>